<feature type="compositionally biased region" description="Basic and acidic residues" evidence="2">
    <location>
        <begin position="1"/>
        <end position="13"/>
    </location>
</feature>
<reference evidence="4" key="1">
    <citation type="submission" date="2021-01" db="EMBL/GenBank/DDBJ databases">
        <authorList>
            <person name="Corre E."/>
            <person name="Pelletier E."/>
            <person name="Niang G."/>
            <person name="Scheremetjew M."/>
            <person name="Finn R."/>
            <person name="Kale V."/>
            <person name="Holt S."/>
            <person name="Cochrane G."/>
            <person name="Meng A."/>
            <person name="Brown T."/>
            <person name="Cohen L."/>
        </authorList>
    </citation>
    <scope>NUCLEOTIDE SEQUENCE</scope>
    <source>
        <strain evidence="4">CCMP1756</strain>
    </source>
</reference>
<dbReference type="InterPro" id="IPR040211">
    <property type="entry name" value="SERF1/2-like"/>
</dbReference>
<feature type="compositionally biased region" description="Basic and acidic residues" evidence="2">
    <location>
        <begin position="24"/>
        <end position="48"/>
    </location>
</feature>
<organism evidence="4">
    <name type="scientific">Pelagomonas calceolata</name>
    <dbReference type="NCBI Taxonomy" id="35677"/>
    <lineage>
        <taxon>Eukaryota</taxon>
        <taxon>Sar</taxon>
        <taxon>Stramenopiles</taxon>
        <taxon>Ochrophyta</taxon>
        <taxon>Pelagophyceae</taxon>
        <taxon>Pelagomonadales</taxon>
        <taxon>Pelagomonadaceae</taxon>
        <taxon>Pelagomonas</taxon>
    </lineage>
</organism>
<feature type="region of interest" description="Disordered" evidence="2">
    <location>
        <begin position="1"/>
        <end position="102"/>
    </location>
</feature>
<accession>A0A7S3ZNK1</accession>
<dbReference type="InterPro" id="IPR007513">
    <property type="entry name" value="SERF-like_N"/>
</dbReference>
<evidence type="ECO:0000256" key="2">
    <source>
        <dbReference type="SAM" id="MobiDB-lite"/>
    </source>
</evidence>
<name>A0A7S3ZNK1_9STRA</name>
<feature type="domain" description="Small EDRK-rich factor-like N-terminal" evidence="3">
    <location>
        <begin position="1"/>
        <end position="36"/>
    </location>
</feature>
<dbReference type="AlphaFoldDB" id="A0A7S3ZNK1"/>
<dbReference type="EMBL" id="HBIW01005324">
    <property type="protein sequence ID" value="CAE0688937.1"/>
    <property type="molecule type" value="Transcribed_RNA"/>
</dbReference>
<evidence type="ECO:0000259" key="3">
    <source>
        <dbReference type="Pfam" id="PF04419"/>
    </source>
</evidence>
<sequence length="102" mass="10945">MTRGNQREIDRARAQARAAKHAGGGKDDGLTPQQRNERDKAAMLEKQAKKQAAKAAGEVKDKKGAPKPGTVDGPGKKKKKEKKEDLSALLSEGLNVSGKKKK</sequence>
<comment type="similarity">
    <text evidence="1">Belongs to the SERF family.</text>
</comment>
<gene>
    <name evidence="4" type="ORF">PCAL00307_LOCUS4371</name>
</gene>
<proteinExistence type="inferred from homology"/>
<dbReference type="Pfam" id="PF04419">
    <property type="entry name" value="SERF-like_N"/>
    <property type="match status" value="1"/>
</dbReference>
<dbReference type="PANTHER" id="PTHR13596:SF0">
    <property type="entry name" value="SI:CH211-39K3.2-RELATED"/>
    <property type="match status" value="1"/>
</dbReference>
<evidence type="ECO:0000313" key="4">
    <source>
        <dbReference type="EMBL" id="CAE0688937.1"/>
    </source>
</evidence>
<dbReference type="PANTHER" id="PTHR13596">
    <property type="entry name" value="SMALL EDRK-RICH FACTOR 1"/>
    <property type="match status" value="1"/>
</dbReference>
<evidence type="ECO:0000256" key="1">
    <source>
        <dbReference type="ARBA" id="ARBA00007309"/>
    </source>
</evidence>
<protein>
    <recommendedName>
        <fullName evidence="3">Small EDRK-rich factor-like N-terminal domain-containing protein</fullName>
    </recommendedName>
</protein>